<gene>
    <name evidence="2" type="ORF">DHEL01_v208419</name>
</gene>
<organism evidence="2 3">
    <name type="scientific">Diaporthe helianthi</name>
    <dbReference type="NCBI Taxonomy" id="158607"/>
    <lineage>
        <taxon>Eukaryota</taxon>
        <taxon>Fungi</taxon>
        <taxon>Dikarya</taxon>
        <taxon>Ascomycota</taxon>
        <taxon>Pezizomycotina</taxon>
        <taxon>Sordariomycetes</taxon>
        <taxon>Sordariomycetidae</taxon>
        <taxon>Diaporthales</taxon>
        <taxon>Diaporthaceae</taxon>
        <taxon>Diaporthe</taxon>
    </lineage>
</organism>
<feature type="compositionally biased region" description="Acidic residues" evidence="1">
    <location>
        <begin position="445"/>
        <end position="455"/>
    </location>
</feature>
<dbReference type="EMBL" id="MAVT02000846">
    <property type="protein sequence ID" value="POS73187.1"/>
    <property type="molecule type" value="Genomic_DNA"/>
</dbReference>
<protein>
    <submittedName>
        <fullName evidence="2">Uncharacterized protein</fullName>
    </submittedName>
</protein>
<dbReference type="AlphaFoldDB" id="A0A2P5HSG9"/>
<feature type="compositionally biased region" description="Pro residues" evidence="1">
    <location>
        <begin position="250"/>
        <end position="260"/>
    </location>
</feature>
<accession>A0A2P5HSG9</accession>
<feature type="compositionally biased region" description="Low complexity" evidence="1">
    <location>
        <begin position="346"/>
        <end position="361"/>
    </location>
</feature>
<evidence type="ECO:0000256" key="1">
    <source>
        <dbReference type="SAM" id="MobiDB-lite"/>
    </source>
</evidence>
<feature type="compositionally biased region" description="Low complexity" evidence="1">
    <location>
        <begin position="402"/>
        <end position="421"/>
    </location>
</feature>
<name>A0A2P5HSG9_DIAHE</name>
<sequence length="930" mass="103829">MYEEPRVWKTPIALRVRATIEKCSPIIKSLGPHHPEFTDVTSLVELVLQGLLKYYWWFTSEEHRKVIHLMRVEDDYSRNVTLIGRLVRRYAASPTLALGQKKFLDRMDHVLGCCLQHALELYEESEMALVRHGVRIYMSETDGPGEQERLNESLWDFQQKFHWRQLDSSRGSRKAIIYPPSGFDASEPPCLPPMNFRNSQNCGVLSAEEQLRLKQLLNTLSQPDALRDLLNSNADTPPDDSSGAGGYRYIPPPVQPPKAPPKTRLYGTSGILKRGTHGKGIKSVHWPDTEDLELPSPVASESTPPTSDTEEDKTPARVPDKTTQSKPVVAPESQKSRPPPAQFGISDSETSSSSLSDSETPPSKRHRAQVDGANSMSPENSKDAKNPDKAKGGESKTPRDPPSWTSPTPSSSSIPSLGPSSAATDASRETISTFGLSSTTTDIASETEDGEEDDNKETATPGHSNDKDSHSLPQHTGKNIKSSHREGRNDAAAREPAAIRQKVAHYIRAYLGLRHSEYGTALPAPLMELLDEPRSMRRLQRQRQLDTEDNPDLLDASLPPILGRQNTHAVMDVKTTALLHWAGVTGAKKQERQHGHRRLRAFLKFAEREGKVPLSPSSIRASTGLRRGLFEELGPAADPPDRPAKRRKGEGGGRRRAVDPNGYREAALTDLEDMQPRLDMSWSGFLFNQDALRLFGGLVGEHPQPRDLKLMNKLLRELEVYIAVCKHRRDLVVGHLKKTREFPTAVGAQLGDLKSALRDAEEAQLSAARRCFDYVARQSKRVMTYPGNRVRREFSGAFSQEDREKLEYLGEIGDEGGEARLAELEAAEGWLAWSRGAIADWTRGWRPARVETDMLYVDDDAEADVRRYKWEINQKRHTIGLAPLNKRPLDEVHNRQQRQIERLDALWSLTSTSPVGTGSTTNIGQHPEGI</sequence>
<feature type="region of interest" description="Disordered" evidence="1">
    <location>
        <begin position="228"/>
        <end position="495"/>
    </location>
</feature>
<feature type="compositionally biased region" description="Polar residues" evidence="1">
    <location>
        <begin position="429"/>
        <end position="444"/>
    </location>
</feature>
<proteinExistence type="predicted"/>
<dbReference type="InParanoid" id="A0A2P5HSG9"/>
<evidence type="ECO:0000313" key="3">
    <source>
        <dbReference type="Proteomes" id="UP000094444"/>
    </source>
</evidence>
<comment type="caution">
    <text evidence="2">The sequence shown here is derived from an EMBL/GenBank/DDBJ whole genome shotgun (WGS) entry which is preliminary data.</text>
</comment>
<reference evidence="2" key="1">
    <citation type="submission" date="2017-09" db="EMBL/GenBank/DDBJ databases">
        <title>Polyketide synthases of a Diaporthe helianthi virulent isolate.</title>
        <authorList>
            <person name="Baroncelli R."/>
        </authorList>
    </citation>
    <scope>NUCLEOTIDE SEQUENCE [LARGE SCALE GENOMIC DNA]</scope>
    <source>
        <strain evidence="2">7/96</strain>
    </source>
</reference>
<dbReference type="OrthoDB" id="5239978at2759"/>
<evidence type="ECO:0000313" key="2">
    <source>
        <dbReference type="EMBL" id="POS73187.1"/>
    </source>
</evidence>
<keyword evidence="3" id="KW-1185">Reference proteome</keyword>
<feature type="compositionally biased region" description="Basic and acidic residues" evidence="1">
    <location>
        <begin position="483"/>
        <end position="493"/>
    </location>
</feature>
<feature type="compositionally biased region" description="Basic and acidic residues" evidence="1">
    <location>
        <begin position="380"/>
        <end position="399"/>
    </location>
</feature>
<feature type="compositionally biased region" description="Basic and acidic residues" evidence="1">
    <location>
        <begin position="639"/>
        <end position="658"/>
    </location>
</feature>
<feature type="compositionally biased region" description="Polar residues" evidence="1">
    <location>
        <begin position="471"/>
        <end position="480"/>
    </location>
</feature>
<feature type="region of interest" description="Disordered" evidence="1">
    <location>
        <begin position="631"/>
        <end position="661"/>
    </location>
</feature>
<dbReference type="Proteomes" id="UP000094444">
    <property type="component" value="Unassembled WGS sequence"/>
</dbReference>